<comment type="caution">
    <text evidence="2">The sequence shown here is derived from an EMBL/GenBank/DDBJ whole genome shotgun (WGS) entry which is preliminary data.</text>
</comment>
<feature type="chain" id="PRO_5043439080" evidence="1">
    <location>
        <begin position="20"/>
        <end position="178"/>
    </location>
</feature>
<protein>
    <submittedName>
        <fullName evidence="2">Uncharacterized protein</fullName>
    </submittedName>
</protein>
<dbReference type="Proteomes" id="UP000735302">
    <property type="component" value="Unassembled WGS sequence"/>
</dbReference>
<name>A0AAV4CTV6_9GAST</name>
<evidence type="ECO:0000313" key="3">
    <source>
        <dbReference type="Proteomes" id="UP000735302"/>
    </source>
</evidence>
<keyword evidence="1" id="KW-0732">Signal</keyword>
<reference evidence="2 3" key="1">
    <citation type="journal article" date="2021" name="Elife">
        <title>Chloroplast acquisition without the gene transfer in kleptoplastic sea slugs, Plakobranchus ocellatus.</title>
        <authorList>
            <person name="Maeda T."/>
            <person name="Takahashi S."/>
            <person name="Yoshida T."/>
            <person name="Shimamura S."/>
            <person name="Takaki Y."/>
            <person name="Nagai Y."/>
            <person name="Toyoda A."/>
            <person name="Suzuki Y."/>
            <person name="Arimoto A."/>
            <person name="Ishii H."/>
            <person name="Satoh N."/>
            <person name="Nishiyama T."/>
            <person name="Hasebe M."/>
            <person name="Maruyama T."/>
            <person name="Minagawa J."/>
            <person name="Obokata J."/>
            <person name="Shigenobu S."/>
        </authorList>
    </citation>
    <scope>NUCLEOTIDE SEQUENCE [LARGE SCALE GENOMIC DNA]</scope>
</reference>
<organism evidence="2 3">
    <name type="scientific">Plakobranchus ocellatus</name>
    <dbReference type="NCBI Taxonomy" id="259542"/>
    <lineage>
        <taxon>Eukaryota</taxon>
        <taxon>Metazoa</taxon>
        <taxon>Spiralia</taxon>
        <taxon>Lophotrochozoa</taxon>
        <taxon>Mollusca</taxon>
        <taxon>Gastropoda</taxon>
        <taxon>Heterobranchia</taxon>
        <taxon>Euthyneura</taxon>
        <taxon>Panpulmonata</taxon>
        <taxon>Sacoglossa</taxon>
        <taxon>Placobranchoidea</taxon>
        <taxon>Plakobranchidae</taxon>
        <taxon>Plakobranchus</taxon>
    </lineage>
</organism>
<keyword evidence="3" id="KW-1185">Reference proteome</keyword>
<dbReference type="AlphaFoldDB" id="A0AAV4CTV6"/>
<proteinExistence type="predicted"/>
<feature type="signal peptide" evidence="1">
    <location>
        <begin position="1"/>
        <end position="19"/>
    </location>
</feature>
<evidence type="ECO:0000256" key="1">
    <source>
        <dbReference type="SAM" id="SignalP"/>
    </source>
</evidence>
<accession>A0AAV4CTV6</accession>
<sequence length="178" mass="18590">MDCTFLVVCLAALVIPSLQFDDGIFSFKNSRLARDLGKLRRGGAKIRGNLEIVGPLGGVFEANLDGALGRQGNLFNAETRGHLRGGVRRRGPLGGVTGTAGAVEGVLKRGGGLLGAEVAGQLDHVSGNVFTGVRRQGVRGRVSAGAGMTEFSPFGDSPFGNSYTSGLIGHALTRREYY</sequence>
<gene>
    <name evidence="2" type="ORF">PoB_006185600</name>
</gene>
<evidence type="ECO:0000313" key="2">
    <source>
        <dbReference type="EMBL" id="GFO35351.1"/>
    </source>
</evidence>
<dbReference type="EMBL" id="BLXT01006999">
    <property type="protein sequence ID" value="GFO35351.1"/>
    <property type="molecule type" value="Genomic_DNA"/>
</dbReference>